<gene>
    <name evidence="1" type="ORF">SAMN06296010_2784</name>
</gene>
<accession>A0A1X7KQM2</accession>
<dbReference type="EMBL" id="FXAY01000005">
    <property type="protein sequence ID" value="SMG43476.1"/>
    <property type="molecule type" value="Genomic_DNA"/>
</dbReference>
<dbReference type="Gene3D" id="3.40.50.300">
    <property type="entry name" value="P-loop containing nucleotide triphosphate hydrolases"/>
    <property type="match status" value="1"/>
</dbReference>
<dbReference type="Proteomes" id="UP000193244">
    <property type="component" value="Unassembled WGS sequence"/>
</dbReference>
<name>A0A1X7KQM2_9MICO</name>
<protein>
    <submittedName>
        <fullName evidence="1">Panthothenate kinase</fullName>
    </submittedName>
</protein>
<keyword evidence="2" id="KW-1185">Reference proteome</keyword>
<keyword evidence="1" id="KW-0808">Transferase</keyword>
<evidence type="ECO:0000313" key="1">
    <source>
        <dbReference type="EMBL" id="SMG43476.1"/>
    </source>
</evidence>
<proteinExistence type="predicted"/>
<evidence type="ECO:0000313" key="2">
    <source>
        <dbReference type="Proteomes" id="UP000193244"/>
    </source>
</evidence>
<organism evidence="1 2">
    <name type="scientific">Agreia pratensis</name>
    <dbReference type="NCBI Taxonomy" id="150121"/>
    <lineage>
        <taxon>Bacteria</taxon>
        <taxon>Bacillati</taxon>
        <taxon>Actinomycetota</taxon>
        <taxon>Actinomycetes</taxon>
        <taxon>Micrococcales</taxon>
        <taxon>Microbacteriaceae</taxon>
        <taxon>Agreia</taxon>
    </lineage>
</organism>
<keyword evidence="1" id="KW-0418">Kinase</keyword>
<dbReference type="GO" id="GO:0016301">
    <property type="term" value="F:kinase activity"/>
    <property type="evidence" value="ECO:0007669"/>
    <property type="project" value="UniProtKB-KW"/>
</dbReference>
<sequence length="255" mass="28089">MIFRVDRTMTSLPSQRATLRQREEEVRTVVTVTRPAPIVVSSVDAQLTALVRELPRGTSGRVIVGISGSPGSGKSTLARELVRAIGPGAAYLPMDGFHLADEQLARQGLLERKGAPETFDAFGYARLLETLRARPQHTIYAPDFDRRLEQPLAGARAIEPSDDVIVTEGNYLMLPGDAWSAVRRQLDTAWHVVTESSLRQRRLLARHVAFGKTPDAAVEWVRAVDEPNARLIESREGAADRILDLTGWEPGTHSP</sequence>
<dbReference type="STRING" id="150121.SAMN06296010_2784"/>
<dbReference type="PANTHER" id="PTHR10285">
    <property type="entry name" value="URIDINE KINASE"/>
    <property type="match status" value="1"/>
</dbReference>
<dbReference type="SUPFAM" id="SSF52540">
    <property type="entry name" value="P-loop containing nucleoside triphosphate hydrolases"/>
    <property type="match status" value="1"/>
</dbReference>
<dbReference type="InterPro" id="IPR027417">
    <property type="entry name" value="P-loop_NTPase"/>
</dbReference>
<reference evidence="2" key="1">
    <citation type="submission" date="2017-04" db="EMBL/GenBank/DDBJ databases">
        <authorList>
            <person name="Varghese N."/>
            <person name="Submissions S."/>
        </authorList>
    </citation>
    <scope>NUCLEOTIDE SEQUENCE [LARGE SCALE GENOMIC DNA]</scope>
    <source>
        <strain evidence="2">VKM Ac-2510</strain>
    </source>
</reference>
<dbReference type="NCBIfam" id="NF006743">
    <property type="entry name" value="PRK09270.1-2"/>
    <property type="match status" value="1"/>
</dbReference>
<dbReference type="AlphaFoldDB" id="A0A1X7KQM2"/>